<reference evidence="2" key="1">
    <citation type="journal article" date="2021" name="Front. Microbiol.">
        <title>Comprehensive Comparative Genomics and Phenotyping of Methylobacterium Species.</title>
        <authorList>
            <person name="Alessa O."/>
            <person name="Ogura Y."/>
            <person name="Fujitani Y."/>
            <person name="Takami H."/>
            <person name="Hayashi T."/>
            <person name="Sahin N."/>
            <person name="Tani A."/>
        </authorList>
    </citation>
    <scope>NUCLEOTIDE SEQUENCE</scope>
    <source>
        <strain evidence="2">DSM 19015</strain>
    </source>
</reference>
<keyword evidence="3" id="KW-1185">Reference proteome</keyword>
<comment type="caution">
    <text evidence="2">The sequence shown here is derived from an EMBL/GenBank/DDBJ whole genome shotgun (WGS) entry which is preliminary data.</text>
</comment>
<protein>
    <recommendedName>
        <fullName evidence="4">NADH-quinone oxidoreductase subunit J</fullName>
    </recommendedName>
</protein>
<name>A0ABQ4RYL0_9HYPH</name>
<reference evidence="2" key="2">
    <citation type="submission" date="2021-08" db="EMBL/GenBank/DDBJ databases">
        <authorList>
            <person name="Tani A."/>
            <person name="Ola A."/>
            <person name="Ogura Y."/>
            <person name="Katsura K."/>
            <person name="Hayashi T."/>
        </authorList>
    </citation>
    <scope>NUCLEOTIDE SEQUENCE</scope>
    <source>
        <strain evidence="2">DSM 19015</strain>
    </source>
</reference>
<evidence type="ECO:0000313" key="3">
    <source>
        <dbReference type="Proteomes" id="UP001055125"/>
    </source>
</evidence>
<dbReference type="EMBL" id="BPQP01000033">
    <property type="protein sequence ID" value="GJD95057.1"/>
    <property type="molecule type" value="Genomic_DNA"/>
</dbReference>
<accession>A0ABQ4RYL0</accession>
<keyword evidence="1" id="KW-1133">Transmembrane helix</keyword>
<evidence type="ECO:0000313" key="2">
    <source>
        <dbReference type="EMBL" id="GJD95057.1"/>
    </source>
</evidence>
<organism evidence="2 3">
    <name type="scientific">Methylobacterium iners</name>
    <dbReference type="NCBI Taxonomy" id="418707"/>
    <lineage>
        <taxon>Bacteria</taxon>
        <taxon>Pseudomonadati</taxon>
        <taxon>Pseudomonadota</taxon>
        <taxon>Alphaproteobacteria</taxon>
        <taxon>Hyphomicrobiales</taxon>
        <taxon>Methylobacteriaceae</taxon>
        <taxon>Methylobacterium</taxon>
    </lineage>
</organism>
<keyword evidence="1" id="KW-0812">Transmembrane</keyword>
<dbReference type="Gene3D" id="1.20.120.1200">
    <property type="entry name" value="NADH-ubiquinone/plastoquinone oxidoreductase chain 6, subunit NuoJ"/>
    <property type="match status" value="1"/>
</dbReference>
<evidence type="ECO:0000256" key="1">
    <source>
        <dbReference type="SAM" id="Phobius"/>
    </source>
</evidence>
<proteinExistence type="predicted"/>
<evidence type="ECO:0008006" key="4">
    <source>
        <dbReference type="Google" id="ProtNLM"/>
    </source>
</evidence>
<dbReference type="InterPro" id="IPR042106">
    <property type="entry name" value="Nuo/plastoQ_OxRdtase_6_NuoJ"/>
</dbReference>
<dbReference type="Proteomes" id="UP001055125">
    <property type="component" value="Unassembled WGS sequence"/>
</dbReference>
<gene>
    <name evidence="2" type="ORF">OCOJLMKI_2266</name>
</gene>
<keyword evidence="1" id="KW-0472">Membrane</keyword>
<feature type="transmembrane region" description="Helical" evidence="1">
    <location>
        <begin position="6"/>
        <end position="29"/>
    </location>
</feature>
<sequence>MLYTDYAFFFQLAGLILLVAMIGAIVLTLRDRPGVKRQNISVQNTRTQGMAVDTIKVPSRQGVEV</sequence>